<dbReference type="PANTHER" id="PTHR12936:SF0">
    <property type="entry name" value="ANAPHASE-PROMOTING COMPLEX SUBUNIT 10"/>
    <property type="match status" value="1"/>
</dbReference>
<dbReference type="OrthoDB" id="24948at2759"/>
<dbReference type="PROSITE" id="PS51284">
    <property type="entry name" value="DOC"/>
    <property type="match status" value="1"/>
</dbReference>
<dbReference type="SUPFAM" id="SSF49785">
    <property type="entry name" value="Galactose-binding domain-like"/>
    <property type="match status" value="1"/>
</dbReference>
<keyword evidence="5 7" id="KW-0833">Ubl conjugation pathway</keyword>
<evidence type="ECO:0000313" key="9">
    <source>
        <dbReference type="EMBL" id="KAF0294966.1"/>
    </source>
</evidence>
<feature type="domain" description="DOC" evidence="8">
    <location>
        <begin position="3"/>
        <end position="187"/>
    </location>
</feature>
<dbReference type="GO" id="GO:0070979">
    <property type="term" value="P:protein K11-linked ubiquitination"/>
    <property type="evidence" value="ECO:0007669"/>
    <property type="project" value="TreeGrafter"/>
</dbReference>
<dbReference type="InterPro" id="IPR004939">
    <property type="entry name" value="APC_su10/DOC_dom"/>
</dbReference>
<evidence type="ECO:0000313" key="10">
    <source>
        <dbReference type="Proteomes" id="UP000440578"/>
    </source>
</evidence>
<dbReference type="EMBL" id="VIIS01001647">
    <property type="protein sequence ID" value="KAF0294966.1"/>
    <property type="molecule type" value="Genomic_DNA"/>
</dbReference>
<accession>A0A6A4VKE6</accession>
<comment type="function">
    <text evidence="7">Component of the anaphase promoting complex/cyclosome (APC/C), a cell cycle-regulated E3 ubiquitin-protein ligase complex that controls progression through mitosis and the G1 phase of the cell cycle.</text>
</comment>
<keyword evidence="3 7" id="KW-0132">Cell division</keyword>
<dbReference type="GO" id="GO:0031145">
    <property type="term" value="P:anaphase-promoting complex-dependent catabolic process"/>
    <property type="evidence" value="ECO:0007669"/>
    <property type="project" value="InterPro"/>
</dbReference>
<dbReference type="FunFam" id="2.60.120.260:FF:000019">
    <property type="entry name" value="Anaphase-promoting complex subunit 10"/>
    <property type="match status" value="1"/>
</dbReference>
<gene>
    <name evidence="9" type="primary">APC10_0</name>
    <name evidence="9" type="ORF">FJT64_007436</name>
</gene>
<dbReference type="CDD" id="cd08366">
    <property type="entry name" value="APC10"/>
    <property type="match status" value="1"/>
</dbReference>
<evidence type="ECO:0000256" key="4">
    <source>
        <dbReference type="ARBA" id="ARBA00022776"/>
    </source>
</evidence>
<evidence type="ECO:0000259" key="8">
    <source>
        <dbReference type="PROSITE" id="PS51284"/>
    </source>
</evidence>
<dbReference type="InterPro" id="IPR016901">
    <property type="entry name" value="APC10/Doc1"/>
</dbReference>
<dbReference type="Pfam" id="PF03256">
    <property type="entry name" value="ANAPC10"/>
    <property type="match status" value="1"/>
</dbReference>
<dbReference type="PIRSF" id="PIRSF028841">
    <property type="entry name" value="APC10_sub"/>
    <property type="match status" value="1"/>
</dbReference>
<proteinExistence type="inferred from homology"/>
<dbReference type="SMART" id="SM01337">
    <property type="entry name" value="APC10"/>
    <property type="match status" value="1"/>
</dbReference>
<evidence type="ECO:0000256" key="3">
    <source>
        <dbReference type="ARBA" id="ARBA00022618"/>
    </source>
</evidence>
<dbReference type="InterPro" id="IPR008979">
    <property type="entry name" value="Galactose-bd-like_sf"/>
</dbReference>
<dbReference type="PANTHER" id="PTHR12936">
    <property type="entry name" value="ANAPHASE-PROMOTING COMPLEX 10"/>
    <property type="match status" value="1"/>
</dbReference>
<keyword evidence="10" id="KW-1185">Reference proteome</keyword>
<organism evidence="9 10">
    <name type="scientific">Amphibalanus amphitrite</name>
    <name type="common">Striped barnacle</name>
    <name type="synonym">Balanus amphitrite</name>
    <dbReference type="NCBI Taxonomy" id="1232801"/>
    <lineage>
        <taxon>Eukaryota</taxon>
        <taxon>Metazoa</taxon>
        <taxon>Ecdysozoa</taxon>
        <taxon>Arthropoda</taxon>
        <taxon>Crustacea</taxon>
        <taxon>Multicrustacea</taxon>
        <taxon>Cirripedia</taxon>
        <taxon>Thoracica</taxon>
        <taxon>Thoracicalcarea</taxon>
        <taxon>Balanomorpha</taxon>
        <taxon>Balanoidea</taxon>
        <taxon>Balanidae</taxon>
        <taxon>Amphibalaninae</taxon>
        <taxon>Amphibalanus</taxon>
    </lineage>
</organism>
<evidence type="ECO:0000256" key="7">
    <source>
        <dbReference type="PIRNR" id="PIRNR028841"/>
    </source>
</evidence>
<evidence type="ECO:0000256" key="6">
    <source>
        <dbReference type="ARBA" id="ARBA00023306"/>
    </source>
</evidence>
<evidence type="ECO:0000256" key="5">
    <source>
        <dbReference type="ARBA" id="ARBA00022786"/>
    </source>
</evidence>
<dbReference type="GO" id="GO:0005680">
    <property type="term" value="C:anaphase-promoting complex"/>
    <property type="evidence" value="ECO:0007669"/>
    <property type="project" value="InterPro"/>
</dbReference>
<comment type="similarity">
    <text evidence="1 7">Belongs to the APC10 family.</text>
</comment>
<comment type="caution">
    <text evidence="9">The sequence shown here is derived from an EMBL/GenBank/DDBJ whole genome shotgun (WGS) entry which is preliminary data.</text>
</comment>
<protein>
    <recommendedName>
        <fullName evidence="2 7">Anaphase-promoting complex subunit 10</fullName>
    </recommendedName>
</protein>
<dbReference type="GO" id="GO:0051301">
    <property type="term" value="P:cell division"/>
    <property type="evidence" value="ECO:0007669"/>
    <property type="project" value="UniProtKB-KW"/>
</dbReference>
<dbReference type="Gene3D" id="2.60.120.260">
    <property type="entry name" value="Galactose-binding domain-like"/>
    <property type="match status" value="1"/>
</dbReference>
<keyword evidence="4 7" id="KW-0498">Mitosis</keyword>
<evidence type="ECO:0000256" key="1">
    <source>
        <dbReference type="ARBA" id="ARBA00006762"/>
    </source>
</evidence>
<reference evidence="9 10" key="1">
    <citation type="submission" date="2019-07" db="EMBL/GenBank/DDBJ databases">
        <title>Draft genome assembly of a fouling barnacle, Amphibalanus amphitrite (Darwin, 1854): The first reference genome for Thecostraca.</title>
        <authorList>
            <person name="Kim W."/>
        </authorList>
    </citation>
    <scope>NUCLEOTIDE SEQUENCE [LARGE SCALE GENOMIC DNA]</scope>
    <source>
        <strain evidence="9">SNU_AA5</strain>
        <tissue evidence="9">Soma without cirri and trophi</tissue>
    </source>
</reference>
<keyword evidence="6 7" id="KW-0131">Cell cycle</keyword>
<dbReference type="AlphaFoldDB" id="A0A6A4VKE6"/>
<name>A0A6A4VKE6_AMPAM</name>
<dbReference type="Proteomes" id="UP000440578">
    <property type="component" value="Unassembled WGS sequence"/>
</dbReference>
<evidence type="ECO:0000256" key="2">
    <source>
        <dbReference type="ARBA" id="ARBA00013927"/>
    </source>
</evidence>
<sequence>MITMLPSEAVEEYDPYKEERLGRVREVGNQAVWSLSTCKPGFGVDQLRDLSLETYWQSDGPQPHLINIQFKRKTTVQQVCIYSDFKQDESYTPNRVSIRAGTSFHDLRELEVRELSEPSGWLVFALRGADDRPLRTYHLQIAVITNHQNGRDTHMRQVRVHAPVEQRGVTVQPVGSFVSVECSQYACLR</sequence>